<dbReference type="Proteomes" id="UP000248592">
    <property type="component" value="Chromosome"/>
</dbReference>
<dbReference type="AlphaFoldDB" id="A0A2Z4JUU1"/>
<gene>
    <name evidence="1" type="ORF">Pas1_09290</name>
</gene>
<proteinExistence type="predicted"/>
<organism evidence="1 2">
    <name type="scientific">Polynucleobacter paneuropaeus</name>
    <dbReference type="NCBI Taxonomy" id="2527775"/>
    <lineage>
        <taxon>Bacteria</taxon>
        <taxon>Pseudomonadati</taxon>
        <taxon>Pseudomonadota</taxon>
        <taxon>Betaproteobacteria</taxon>
        <taxon>Burkholderiales</taxon>
        <taxon>Burkholderiaceae</taxon>
        <taxon>Polynucleobacter</taxon>
    </lineage>
</organism>
<sequence length="120" mass="14008">MKKFDLHASRNFNNDSYFGSFEVKSVDDFYENLILYWNKAGLREGRDEMIITSKVEFEGEIYDFNLGHYVVADDEDEVEALFNTPDKDEIESSITKHLIGDYAGMNEDDMFERLVEALIK</sequence>
<protein>
    <submittedName>
        <fullName evidence="1">Uncharacterized protein</fullName>
    </submittedName>
</protein>
<accession>A0A2Z4JUU1</accession>
<dbReference type="EMBL" id="CP030085">
    <property type="protein sequence ID" value="AWW50556.1"/>
    <property type="molecule type" value="Genomic_DNA"/>
</dbReference>
<evidence type="ECO:0000313" key="1">
    <source>
        <dbReference type="EMBL" id="AWW50556.1"/>
    </source>
</evidence>
<dbReference type="RefSeq" id="WP_112295089.1">
    <property type="nucleotide sequence ID" value="NZ_CBCSBS010000002.1"/>
</dbReference>
<name>A0A2Z4JUU1_9BURK</name>
<evidence type="ECO:0000313" key="2">
    <source>
        <dbReference type="Proteomes" id="UP000248592"/>
    </source>
</evidence>
<reference evidence="2" key="1">
    <citation type="submission" date="2018-06" db="EMBL/GenBank/DDBJ databases">
        <title>Description of a new Polynucleobacter species.</title>
        <authorList>
            <person name="Hahn M.W."/>
        </authorList>
    </citation>
    <scope>NUCLEOTIDE SEQUENCE [LARGE SCALE GENOMIC DNA]</scope>
    <source>
        <strain evidence="2">MG-25-Pas1-D2</strain>
    </source>
</reference>